<gene>
    <name evidence="2" type="ORF">G3I21_03980</name>
</gene>
<comment type="caution">
    <text evidence="2">The sequence shown here is derived from an EMBL/GenBank/DDBJ whole genome shotgun (WGS) entry which is preliminary data.</text>
</comment>
<reference evidence="2 3" key="1">
    <citation type="submission" date="2020-01" db="EMBL/GenBank/DDBJ databases">
        <title>Insect and environment-associated Actinomycetes.</title>
        <authorList>
            <person name="Currrie C."/>
            <person name="Chevrette M."/>
            <person name="Carlson C."/>
            <person name="Stubbendieck R."/>
            <person name="Wendt-Pienkowski E."/>
        </authorList>
    </citation>
    <scope>NUCLEOTIDE SEQUENCE [LARGE SCALE GENOMIC DNA]</scope>
    <source>
        <strain evidence="2 3">SID7754</strain>
    </source>
</reference>
<feature type="compositionally biased region" description="Basic and acidic residues" evidence="1">
    <location>
        <begin position="76"/>
        <end position="105"/>
    </location>
</feature>
<feature type="compositionally biased region" description="Basic and acidic residues" evidence="1">
    <location>
        <begin position="1"/>
        <end position="10"/>
    </location>
</feature>
<evidence type="ECO:0000256" key="1">
    <source>
        <dbReference type="SAM" id="MobiDB-lite"/>
    </source>
</evidence>
<dbReference type="EMBL" id="JAAGMR010000043">
    <property type="protein sequence ID" value="NEB90898.1"/>
    <property type="molecule type" value="Genomic_DNA"/>
</dbReference>
<accession>A0A7K3QLX6</accession>
<evidence type="ECO:0000313" key="3">
    <source>
        <dbReference type="Proteomes" id="UP000470520"/>
    </source>
</evidence>
<sequence length="205" mass="21901">MSGARTDRAADPTTGHTADRAPGSTDTPPPAYPGQASALSDDTGDVPGGRTATGERQNVPERTATGEPTGTPERTPLAERDDRDRSPDADQRPGGDKKAGGDERPAGGQPHSVDEGADPLIAHQEADTYRERWAKIQGTFVDDPKDAVRSADALVADVIQSLAATFADHKKELEGQWSRGEQVETEGLRVALQQYRTFFNQLLDA</sequence>
<proteinExistence type="predicted"/>
<evidence type="ECO:0000313" key="2">
    <source>
        <dbReference type="EMBL" id="NEB90898.1"/>
    </source>
</evidence>
<name>A0A7K3QLX6_9ACTN</name>
<feature type="region of interest" description="Disordered" evidence="1">
    <location>
        <begin position="1"/>
        <end position="126"/>
    </location>
</feature>
<dbReference type="Proteomes" id="UP000470520">
    <property type="component" value="Unassembled WGS sequence"/>
</dbReference>
<protein>
    <submittedName>
        <fullName evidence="2">Uncharacterized protein</fullName>
    </submittedName>
</protein>
<dbReference type="AlphaFoldDB" id="A0A7K3QLX6"/>
<organism evidence="2 3">
    <name type="scientific">Streptomyces bauhiniae</name>
    <dbReference type="NCBI Taxonomy" id="2340725"/>
    <lineage>
        <taxon>Bacteria</taxon>
        <taxon>Bacillati</taxon>
        <taxon>Actinomycetota</taxon>
        <taxon>Actinomycetes</taxon>
        <taxon>Kitasatosporales</taxon>
        <taxon>Streptomycetaceae</taxon>
        <taxon>Streptomyces</taxon>
    </lineage>
</organism>
<feature type="compositionally biased region" description="Low complexity" evidence="1">
    <location>
        <begin position="60"/>
        <end position="75"/>
    </location>
</feature>